<gene>
    <name evidence="1" type="ORF">O181_010553</name>
</gene>
<proteinExistence type="predicted"/>
<sequence>MVDETHPVRAEFVDETQSAETAVVIQEEAQEDADKLLTPSINSIEDRDEAPPITFPCLNVIGPRHPTLFASDIDRTNILPFGKRPRVLVTSANNC</sequence>
<keyword evidence="2" id="KW-1185">Reference proteome</keyword>
<name>A0A9Q3BT80_9BASI</name>
<dbReference type="EMBL" id="AVOT02002561">
    <property type="protein sequence ID" value="MBW0470838.1"/>
    <property type="molecule type" value="Genomic_DNA"/>
</dbReference>
<accession>A0A9Q3BT80</accession>
<dbReference type="AlphaFoldDB" id="A0A9Q3BT80"/>
<evidence type="ECO:0000313" key="1">
    <source>
        <dbReference type="EMBL" id="MBW0470838.1"/>
    </source>
</evidence>
<comment type="caution">
    <text evidence="1">The sequence shown here is derived from an EMBL/GenBank/DDBJ whole genome shotgun (WGS) entry which is preliminary data.</text>
</comment>
<reference evidence="1" key="1">
    <citation type="submission" date="2021-03" db="EMBL/GenBank/DDBJ databases">
        <title>Draft genome sequence of rust myrtle Austropuccinia psidii MF-1, a brazilian biotype.</title>
        <authorList>
            <person name="Quecine M.C."/>
            <person name="Pachon D.M.R."/>
            <person name="Bonatelli M.L."/>
            <person name="Correr F.H."/>
            <person name="Franceschini L.M."/>
            <person name="Leite T.F."/>
            <person name="Margarido G.R.A."/>
            <person name="Almeida C.A."/>
            <person name="Ferrarezi J.A."/>
            <person name="Labate C.A."/>
        </authorList>
    </citation>
    <scope>NUCLEOTIDE SEQUENCE</scope>
    <source>
        <strain evidence="1">MF-1</strain>
    </source>
</reference>
<evidence type="ECO:0000313" key="2">
    <source>
        <dbReference type="Proteomes" id="UP000765509"/>
    </source>
</evidence>
<organism evidence="1 2">
    <name type="scientific">Austropuccinia psidii MF-1</name>
    <dbReference type="NCBI Taxonomy" id="1389203"/>
    <lineage>
        <taxon>Eukaryota</taxon>
        <taxon>Fungi</taxon>
        <taxon>Dikarya</taxon>
        <taxon>Basidiomycota</taxon>
        <taxon>Pucciniomycotina</taxon>
        <taxon>Pucciniomycetes</taxon>
        <taxon>Pucciniales</taxon>
        <taxon>Sphaerophragmiaceae</taxon>
        <taxon>Austropuccinia</taxon>
    </lineage>
</organism>
<protein>
    <submittedName>
        <fullName evidence="1">Uncharacterized protein</fullName>
    </submittedName>
</protein>
<dbReference type="Proteomes" id="UP000765509">
    <property type="component" value="Unassembled WGS sequence"/>
</dbReference>